<sequence>MNEKIAQFCVTVKKRTALVFPHPPNRRHGKREPEEEKGEREHRLTCVISVKKLDNCPRLRLVNLPTFRLGVLFSRPGNVISGRINCSVSITV</sequence>
<evidence type="ECO:0000313" key="3">
    <source>
        <dbReference type="Proteomes" id="UP000887159"/>
    </source>
</evidence>
<comment type="caution">
    <text evidence="2">The sequence shown here is derived from an EMBL/GenBank/DDBJ whole genome shotgun (WGS) entry which is preliminary data.</text>
</comment>
<dbReference type="Proteomes" id="UP000887159">
    <property type="component" value="Unassembled WGS sequence"/>
</dbReference>
<feature type="region of interest" description="Disordered" evidence="1">
    <location>
        <begin position="20"/>
        <end position="39"/>
    </location>
</feature>
<accession>A0A8X6ST91</accession>
<proteinExistence type="predicted"/>
<dbReference type="EMBL" id="BMAU01021325">
    <property type="protein sequence ID" value="GFY14001.1"/>
    <property type="molecule type" value="Genomic_DNA"/>
</dbReference>
<evidence type="ECO:0000313" key="2">
    <source>
        <dbReference type="EMBL" id="GFY14001.1"/>
    </source>
</evidence>
<reference evidence="2" key="1">
    <citation type="submission" date="2020-08" db="EMBL/GenBank/DDBJ databases">
        <title>Multicomponent nature underlies the extraordinary mechanical properties of spider dragline silk.</title>
        <authorList>
            <person name="Kono N."/>
            <person name="Nakamura H."/>
            <person name="Mori M."/>
            <person name="Yoshida Y."/>
            <person name="Ohtoshi R."/>
            <person name="Malay A.D."/>
            <person name="Moran D.A.P."/>
            <person name="Tomita M."/>
            <person name="Numata K."/>
            <person name="Arakawa K."/>
        </authorList>
    </citation>
    <scope>NUCLEOTIDE SEQUENCE</scope>
</reference>
<name>A0A8X6ST91_TRICX</name>
<organism evidence="2 3">
    <name type="scientific">Trichonephila clavipes</name>
    <name type="common">Golden silk orbweaver</name>
    <name type="synonym">Nephila clavipes</name>
    <dbReference type="NCBI Taxonomy" id="2585209"/>
    <lineage>
        <taxon>Eukaryota</taxon>
        <taxon>Metazoa</taxon>
        <taxon>Ecdysozoa</taxon>
        <taxon>Arthropoda</taxon>
        <taxon>Chelicerata</taxon>
        <taxon>Arachnida</taxon>
        <taxon>Araneae</taxon>
        <taxon>Araneomorphae</taxon>
        <taxon>Entelegynae</taxon>
        <taxon>Araneoidea</taxon>
        <taxon>Nephilidae</taxon>
        <taxon>Trichonephila</taxon>
    </lineage>
</organism>
<dbReference type="AlphaFoldDB" id="A0A8X6ST91"/>
<keyword evidence="3" id="KW-1185">Reference proteome</keyword>
<protein>
    <submittedName>
        <fullName evidence="2">Uncharacterized protein</fullName>
    </submittedName>
</protein>
<gene>
    <name evidence="2" type="primary">NCL1_45298</name>
    <name evidence="2" type="ORF">TNCV_1296621</name>
</gene>
<evidence type="ECO:0000256" key="1">
    <source>
        <dbReference type="SAM" id="MobiDB-lite"/>
    </source>
</evidence>